<dbReference type="WBParaSite" id="SCUD_0000653701-mRNA-1">
    <property type="protein sequence ID" value="SCUD_0000653701-mRNA-1"/>
    <property type="gene ID" value="SCUD_0000653701"/>
</dbReference>
<evidence type="ECO:0000313" key="2">
    <source>
        <dbReference type="Proteomes" id="UP000279833"/>
    </source>
</evidence>
<accession>A0A183JUZ4</accession>
<protein>
    <submittedName>
        <fullName evidence="3">Signal peptidase II</fullName>
    </submittedName>
</protein>
<evidence type="ECO:0000313" key="1">
    <source>
        <dbReference type="EMBL" id="VDP05013.1"/>
    </source>
</evidence>
<sequence>MSKSKSQTKVTLFCLFVLVIMDLTHRWLQLTLVSWI</sequence>
<dbReference type="EMBL" id="UZAK01014996">
    <property type="protein sequence ID" value="VDP05013.1"/>
    <property type="molecule type" value="Genomic_DNA"/>
</dbReference>
<organism evidence="3">
    <name type="scientific">Schistosoma curassoni</name>
    <dbReference type="NCBI Taxonomy" id="6186"/>
    <lineage>
        <taxon>Eukaryota</taxon>
        <taxon>Metazoa</taxon>
        <taxon>Spiralia</taxon>
        <taxon>Lophotrochozoa</taxon>
        <taxon>Platyhelminthes</taxon>
        <taxon>Trematoda</taxon>
        <taxon>Digenea</taxon>
        <taxon>Strigeidida</taxon>
        <taxon>Schistosomatoidea</taxon>
        <taxon>Schistosomatidae</taxon>
        <taxon>Schistosoma</taxon>
    </lineage>
</organism>
<evidence type="ECO:0000313" key="3">
    <source>
        <dbReference type="WBParaSite" id="SCUD_0000653701-mRNA-1"/>
    </source>
</evidence>
<dbReference type="Proteomes" id="UP000279833">
    <property type="component" value="Unassembled WGS sequence"/>
</dbReference>
<dbReference type="AlphaFoldDB" id="A0A183JUZ4"/>
<proteinExistence type="predicted"/>
<reference evidence="1 2" key="2">
    <citation type="submission" date="2018-11" db="EMBL/GenBank/DDBJ databases">
        <authorList>
            <consortium name="Pathogen Informatics"/>
        </authorList>
    </citation>
    <scope>NUCLEOTIDE SEQUENCE [LARGE SCALE GENOMIC DNA]</scope>
    <source>
        <strain evidence="1">Dakar</strain>
        <strain evidence="2">Dakar, Senegal</strain>
    </source>
</reference>
<name>A0A183JUZ4_9TREM</name>
<reference evidence="3" key="1">
    <citation type="submission" date="2016-06" db="UniProtKB">
        <authorList>
            <consortium name="WormBaseParasite"/>
        </authorList>
    </citation>
    <scope>IDENTIFICATION</scope>
</reference>
<gene>
    <name evidence="1" type="ORF">SCUD_LOCUS6537</name>
</gene>
<keyword evidence="2" id="KW-1185">Reference proteome</keyword>